<feature type="region of interest" description="Disordered" evidence="1">
    <location>
        <begin position="1"/>
        <end position="74"/>
    </location>
</feature>
<protein>
    <submittedName>
        <fullName evidence="2 4">Uncharacterized protein</fullName>
    </submittedName>
</protein>
<accession>A0A3P7XWP8</accession>
<dbReference type="WBParaSite" id="HPBE_0000546001-mRNA-1">
    <property type="protein sequence ID" value="HPBE_0000546001-mRNA-1"/>
    <property type="gene ID" value="HPBE_0000546001"/>
</dbReference>
<keyword evidence="3" id="KW-1185">Reference proteome</keyword>
<feature type="compositionally biased region" description="Polar residues" evidence="1">
    <location>
        <begin position="49"/>
        <end position="59"/>
    </location>
</feature>
<reference evidence="4" key="2">
    <citation type="submission" date="2019-09" db="UniProtKB">
        <authorList>
            <consortium name="WormBaseParasite"/>
        </authorList>
    </citation>
    <scope>IDENTIFICATION</scope>
</reference>
<sequence length="97" mass="10741">MPVSLLGRRRRSPSRSKRVGSALGHFSPPASSGSSSPFVFDDLLDDTSPRMSKSFTSLNAAGKDNAAEEPEDRTIHEKRLLKEWDEMISHLSKTLDI</sequence>
<feature type="compositionally biased region" description="Basic residues" evidence="1">
    <location>
        <begin position="7"/>
        <end position="18"/>
    </location>
</feature>
<feature type="compositionally biased region" description="Low complexity" evidence="1">
    <location>
        <begin position="27"/>
        <end position="37"/>
    </location>
</feature>
<evidence type="ECO:0000313" key="4">
    <source>
        <dbReference type="WBParaSite" id="HPBE_0000546001-mRNA-1"/>
    </source>
</evidence>
<proteinExistence type="predicted"/>
<gene>
    <name evidence="2" type="ORF">HPBE_LOCUS5461</name>
</gene>
<reference evidence="2 3" key="1">
    <citation type="submission" date="2018-11" db="EMBL/GenBank/DDBJ databases">
        <authorList>
            <consortium name="Pathogen Informatics"/>
        </authorList>
    </citation>
    <scope>NUCLEOTIDE SEQUENCE [LARGE SCALE GENOMIC DNA]</scope>
</reference>
<evidence type="ECO:0000313" key="3">
    <source>
        <dbReference type="Proteomes" id="UP000050761"/>
    </source>
</evidence>
<organism evidence="2">
    <name type="scientific">Heligmosomoides polygyrus</name>
    <name type="common">Parasitic roundworm</name>
    <dbReference type="NCBI Taxonomy" id="6339"/>
    <lineage>
        <taxon>Eukaryota</taxon>
        <taxon>Metazoa</taxon>
        <taxon>Ecdysozoa</taxon>
        <taxon>Nematoda</taxon>
        <taxon>Chromadorea</taxon>
        <taxon>Rhabditida</taxon>
        <taxon>Rhabditina</taxon>
        <taxon>Rhabditomorpha</taxon>
        <taxon>Strongyloidea</taxon>
        <taxon>Heligmosomidae</taxon>
        <taxon>Heligmosomoides</taxon>
    </lineage>
</organism>
<evidence type="ECO:0000256" key="1">
    <source>
        <dbReference type="SAM" id="MobiDB-lite"/>
    </source>
</evidence>
<evidence type="ECO:0000313" key="2">
    <source>
        <dbReference type="EMBL" id="VDO64647.1"/>
    </source>
</evidence>
<dbReference type="AlphaFoldDB" id="A0A3P7XWP8"/>
<dbReference type="EMBL" id="UZAH01025475">
    <property type="protein sequence ID" value="VDO64647.1"/>
    <property type="molecule type" value="Genomic_DNA"/>
</dbReference>
<name>A0A3P7XWP8_HELPZ</name>
<dbReference type="Proteomes" id="UP000050761">
    <property type="component" value="Unassembled WGS sequence"/>
</dbReference>